<dbReference type="InParanoid" id="A9UNV6"/>
<dbReference type="KEGG" id="mbr:MONBRDRAFT_4764"/>
<organism evidence="2 3">
    <name type="scientific">Monosiga brevicollis</name>
    <name type="common">Choanoflagellate</name>
    <dbReference type="NCBI Taxonomy" id="81824"/>
    <lineage>
        <taxon>Eukaryota</taxon>
        <taxon>Choanoflagellata</taxon>
        <taxon>Craspedida</taxon>
        <taxon>Salpingoecidae</taxon>
        <taxon>Monosiga</taxon>
    </lineage>
</organism>
<feature type="region of interest" description="Disordered" evidence="1">
    <location>
        <begin position="184"/>
        <end position="207"/>
    </location>
</feature>
<dbReference type="GeneID" id="5888033"/>
<gene>
    <name evidence="2" type="ORF">MONBRDRAFT_4764</name>
</gene>
<dbReference type="AlphaFoldDB" id="A9UNV6"/>
<name>A9UNV6_MONBE</name>
<dbReference type="RefSeq" id="XP_001742072.1">
    <property type="nucleotide sequence ID" value="XM_001742020.1"/>
</dbReference>
<keyword evidence="3" id="KW-1185">Reference proteome</keyword>
<evidence type="ECO:0000313" key="3">
    <source>
        <dbReference type="Proteomes" id="UP000001357"/>
    </source>
</evidence>
<sequence>MRPAAGSPTPSSPLTLADIVRHAYNKNILLTNPSAAFSRTRTRSQARRSTHLQAITGITAGPNGSILCRKLQQTCFWRHLQRVFFDNPDECSLFEIMTVTEYEKYVQTKHRAAIPEAALAVGIETTTTTVPHTSTTFSTPTATAATAATAASTTSPSSPIMQSNIPAAASSPCFTSMEKTSIANTKNDHNPIESHKHTIDDDNDDDNDSLPTRLQILVCRTPRLARRHHVPQRRSLTRAQAQARSWACSDYRLHLHDGAAQLTHKYSVLRDTVSVQPTISVAHAALRARSFIA</sequence>
<evidence type="ECO:0000313" key="2">
    <source>
        <dbReference type="EMBL" id="EDQ92310.1"/>
    </source>
</evidence>
<protein>
    <submittedName>
        <fullName evidence="2">Uncharacterized protein</fullName>
    </submittedName>
</protein>
<reference evidence="2 3" key="1">
    <citation type="journal article" date="2008" name="Nature">
        <title>The genome of the choanoflagellate Monosiga brevicollis and the origin of metazoans.</title>
        <authorList>
            <consortium name="JGI Sequencing"/>
            <person name="King N."/>
            <person name="Westbrook M.J."/>
            <person name="Young S.L."/>
            <person name="Kuo A."/>
            <person name="Abedin M."/>
            <person name="Chapman J."/>
            <person name="Fairclough S."/>
            <person name="Hellsten U."/>
            <person name="Isogai Y."/>
            <person name="Letunic I."/>
            <person name="Marr M."/>
            <person name="Pincus D."/>
            <person name="Putnam N."/>
            <person name="Rokas A."/>
            <person name="Wright K.J."/>
            <person name="Zuzow R."/>
            <person name="Dirks W."/>
            <person name="Good M."/>
            <person name="Goodstein D."/>
            <person name="Lemons D."/>
            <person name="Li W."/>
            <person name="Lyons J.B."/>
            <person name="Morris A."/>
            <person name="Nichols S."/>
            <person name="Richter D.J."/>
            <person name="Salamov A."/>
            <person name="Bork P."/>
            <person name="Lim W.A."/>
            <person name="Manning G."/>
            <person name="Miller W.T."/>
            <person name="McGinnis W."/>
            <person name="Shapiro H."/>
            <person name="Tjian R."/>
            <person name="Grigoriev I.V."/>
            <person name="Rokhsar D."/>
        </authorList>
    </citation>
    <scope>NUCLEOTIDE SEQUENCE [LARGE SCALE GENOMIC DNA]</scope>
    <source>
        <strain evidence="3">MX1 / ATCC 50154</strain>
    </source>
</reference>
<dbReference type="EMBL" id="CH991543">
    <property type="protein sequence ID" value="EDQ92310.1"/>
    <property type="molecule type" value="Genomic_DNA"/>
</dbReference>
<proteinExistence type="predicted"/>
<dbReference type="Proteomes" id="UP000001357">
    <property type="component" value="Unassembled WGS sequence"/>
</dbReference>
<feature type="compositionally biased region" description="Basic and acidic residues" evidence="1">
    <location>
        <begin position="186"/>
        <end position="200"/>
    </location>
</feature>
<evidence type="ECO:0000256" key="1">
    <source>
        <dbReference type="SAM" id="MobiDB-lite"/>
    </source>
</evidence>
<accession>A9UNV6</accession>